<dbReference type="SUPFAM" id="SSF55166">
    <property type="entry name" value="Hedgehog/DD-peptidase"/>
    <property type="match status" value="1"/>
</dbReference>
<organism evidence="3 4">
    <name type="scientific">Emergencia timonensis</name>
    <dbReference type="NCBI Taxonomy" id="1776384"/>
    <lineage>
        <taxon>Bacteria</taxon>
        <taxon>Bacillati</taxon>
        <taxon>Bacillota</taxon>
        <taxon>Clostridia</taxon>
        <taxon>Peptostreptococcales</taxon>
        <taxon>Anaerovoracaceae</taxon>
        <taxon>Emergencia</taxon>
    </lineage>
</organism>
<dbReference type="PANTHER" id="PTHR41533:SF1">
    <property type="entry name" value="L,D-TRANSPEPTIDASE YCBB-RELATED"/>
    <property type="match status" value="1"/>
</dbReference>
<comment type="caution">
    <text evidence="3">The sequence shown here is derived from an EMBL/GenBank/DDBJ whole genome shotgun (WGS) entry which is preliminary data.</text>
</comment>
<dbReference type="RefSeq" id="WP_118333816.1">
    <property type="nucleotide sequence ID" value="NZ_AP025567.1"/>
</dbReference>
<sequence>MLTNKQMQKNLKYYKNYYTGEIDGIVGTLTKTAVKKFQKEYGLVQDGIYGTKTDGKLVSVVKQCQKAAGATADGIIGPDTISAVKRFQKKNGLTADGIIGTQTLRKMNLSTAPQADAEVNWSEVKYFEKAEFQCDCNGKYCDGYPAEIDVDLVELLEKARTHYGKAMQITSGLRCKKRNAELAGSSPVSKHLEGKAADVWIVGTAANNAALVKWFQAQPEVNYSYTGFGAVHVDVK</sequence>
<dbReference type="EMBL" id="QRMS01000001">
    <property type="protein sequence ID" value="RHJ89778.1"/>
    <property type="molecule type" value="Genomic_DNA"/>
</dbReference>
<gene>
    <name evidence="3" type="ORF">DW099_04220</name>
</gene>
<dbReference type="InterPro" id="IPR009045">
    <property type="entry name" value="Zn_M74/Hedgehog-like"/>
</dbReference>
<keyword evidence="4" id="KW-1185">Reference proteome</keyword>
<dbReference type="InterPro" id="IPR052905">
    <property type="entry name" value="LD-transpeptidase_YkuD-like"/>
</dbReference>
<feature type="domain" description="Peptidoglycan binding-like" evidence="1">
    <location>
        <begin position="5"/>
        <end position="53"/>
    </location>
</feature>
<dbReference type="InterPro" id="IPR002477">
    <property type="entry name" value="Peptidoglycan-bd-like"/>
</dbReference>
<dbReference type="PANTHER" id="PTHR41533">
    <property type="entry name" value="L,D-TRANSPEPTIDASE HI_1667-RELATED"/>
    <property type="match status" value="1"/>
</dbReference>
<protein>
    <recommendedName>
        <fullName evidence="5">Peptidase M15</fullName>
    </recommendedName>
</protein>
<dbReference type="OrthoDB" id="5242612at2"/>
<proteinExistence type="predicted"/>
<evidence type="ECO:0000313" key="3">
    <source>
        <dbReference type="EMBL" id="RHJ89778.1"/>
    </source>
</evidence>
<name>A0A415E7X3_9FIRM</name>
<dbReference type="SUPFAM" id="SSF47090">
    <property type="entry name" value="PGBD-like"/>
    <property type="match status" value="2"/>
</dbReference>
<evidence type="ECO:0000259" key="1">
    <source>
        <dbReference type="Pfam" id="PF01471"/>
    </source>
</evidence>
<dbReference type="InterPro" id="IPR036366">
    <property type="entry name" value="PGBDSf"/>
</dbReference>
<feature type="domain" description="Peptidoglycan binding-like" evidence="1">
    <location>
        <begin position="71"/>
        <end position="107"/>
    </location>
</feature>
<dbReference type="InterPro" id="IPR013230">
    <property type="entry name" value="Peptidase_M15A_C"/>
</dbReference>
<dbReference type="InterPro" id="IPR036365">
    <property type="entry name" value="PGBD-like_sf"/>
</dbReference>
<dbReference type="AlphaFoldDB" id="A0A415E7X3"/>
<dbReference type="Gene3D" id="1.10.101.10">
    <property type="entry name" value="PGBD-like superfamily/PGBD"/>
    <property type="match status" value="2"/>
</dbReference>
<dbReference type="Pfam" id="PF01471">
    <property type="entry name" value="PG_binding_1"/>
    <property type="match status" value="2"/>
</dbReference>
<evidence type="ECO:0008006" key="5">
    <source>
        <dbReference type="Google" id="ProtNLM"/>
    </source>
</evidence>
<feature type="domain" description="Peptidase M15A C-terminal" evidence="2">
    <location>
        <begin position="126"/>
        <end position="233"/>
    </location>
</feature>
<evidence type="ECO:0000259" key="2">
    <source>
        <dbReference type="Pfam" id="PF08291"/>
    </source>
</evidence>
<accession>A0A415E7X3</accession>
<evidence type="ECO:0000313" key="4">
    <source>
        <dbReference type="Proteomes" id="UP000284841"/>
    </source>
</evidence>
<reference evidence="3 4" key="1">
    <citation type="submission" date="2018-08" db="EMBL/GenBank/DDBJ databases">
        <title>A genome reference for cultivated species of the human gut microbiota.</title>
        <authorList>
            <person name="Zou Y."/>
            <person name="Xue W."/>
            <person name="Luo G."/>
        </authorList>
    </citation>
    <scope>NUCLEOTIDE SEQUENCE [LARGE SCALE GENOMIC DNA]</scope>
    <source>
        <strain evidence="3 4">AM07-24</strain>
    </source>
</reference>
<dbReference type="Gene3D" id="3.30.1380.10">
    <property type="match status" value="1"/>
</dbReference>
<dbReference type="Pfam" id="PF08291">
    <property type="entry name" value="Peptidase_M15_3"/>
    <property type="match status" value="1"/>
</dbReference>
<dbReference type="Proteomes" id="UP000284841">
    <property type="component" value="Unassembled WGS sequence"/>
</dbReference>
<dbReference type="STRING" id="1776384.GCA_900086585_03134"/>